<dbReference type="KEGG" id="hoh:Hoch_5896"/>
<dbReference type="GO" id="GO:0006782">
    <property type="term" value="P:protoporphyrinogen IX biosynthetic process"/>
    <property type="evidence" value="ECO:0007669"/>
    <property type="project" value="UniProtKB-UniRule"/>
</dbReference>
<feature type="binding site" evidence="8">
    <location>
        <position position="79"/>
    </location>
    <ligand>
        <name>substrate</name>
    </ligand>
</feature>
<dbReference type="STRING" id="502025.Hoch_5896"/>
<evidence type="ECO:0000313" key="13">
    <source>
        <dbReference type="EMBL" id="ACY18371.1"/>
    </source>
</evidence>
<dbReference type="InterPro" id="IPR038071">
    <property type="entry name" value="UROD/MetE-like_sf"/>
</dbReference>
<dbReference type="PANTHER" id="PTHR21091:SF169">
    <property type="entry name" value="UROPORPHYRINOGEN DECARBOXYLASE"/>
    <property type="match status" value="1"/>
</dbReference>
<feature type="domain" description="Uroporphyrinogen decarboxylase (URO-D)" evidence="12">
    <location>
        <begin position="143"/>
        <end position="159"/>
    </location>
</feature>
<keyword evidence="8" id="KW-0963">Cytoplasm</keyword>
<dbReference type="RefSeq" id="WP_012830963.1">
    <property type="nucleotide sequence ID" value="NC_013440.1"/>
</dbReference>
<dbReference type="GO" id="GO:0004853">
    <property type="term" value="F:uroporphyrinogen decarboxylase activity"/>
    <property type="evidence" value="ECO:0007669"/>
    <property type="project" value="UniProtKB-UniRule"/>
</dbReference>
<evidence type="ECO:0000256" key="4">
    <source>
        <dbReference type="ARBA" id="ARBA00012288"/>
    </source>
</evidence>
<evidence type="ECO:0000256" key="5">
    <source>
        <dbReference type="ARBA" id="ARBA00022793"/>
    </source>
</evidence>
<comment type="subcellular location">
    <subcellularLocation>
        <location evidence="8">Cytoplasm</location>
    </subcellularLocation>
</comment>
<evidence type="ECO:0000256" key="9">
    <source>
        <dbReference type="RuleBase" id="RU000554"/>
    </source>
</evidence>
<sequence length="354" mass="38597">MAEAQSSTDHLFLRACRREPVDRPPVWMMRQAGRYLPQYQAVRSKVSFLELCKTPELACEVTLQPIDEFGFDAAILFSDILVPIEAMGMELVFGDGGPKLPQPLRDRAAIDKLSVPDPEEAMPYVTGAVRLIRKELGGRVPLIGFCGAPFTLATYAIEGGGSKSYPHTKSMMFSDPASTHALLDKLAKCCAVYLEAQVAAGAQAVQIFDSWAGILAPRDFREFALRYAKAIIDELRASPTWRDGGVPIIYFVNGCAPYLEDYATCGADVLGVDWRIDLAAARAGLGEKVALQGNLDPTCLFLPPEQLRQRVLDVIASHPGPGHIFNLGHGVLPMTNPEHVRVMVDTVKASSNRG</sequence>
<evidence type="ECO:0000256" key="8">
    <source>
        <dbReference type="HAMAP-Rule" id="MF_00218"/>
    </source>
</evidence>
<name>D0LIL5_HALO1</name>
<feature type="binding site" evidence="8">
    <location>
        <position position="155"/>
    </location>
    <ligand>
        <name>substrate</name>
    </ligand>
</feature>
<reference evidence="13 14" key="1">
    <citation type="journal article" date="2010" name="Stand. Genomic Sci.">
        <title>Complete genome sequence of Haliangium ochraceum type strain (SMP-2).</title>
        <authorList>
            <consortium name="US DOE Joint Genome Institute (JGI-PGF)"/>
            <person name="Ivanova N."/>
            <person name="Daum C."/>
            <person name="Lang E."/>
            <person name="Abt B."/>
            <person name="Kopitz M."/>
            <person name="Saunders E."/>
            <person name="Lapidus A."/>
            <person name="Lucas S."/>
            <person name="Glavina Del Rio T."/>
            <person name="Nolan M."/>
            <person name="Tice H."/>
            <person name="Copeland A."/>
            <person name="Cheng J.F."/>
            <person name="Chen F."/>
            <person name="Bruce D."/>
            <person name="Goodwin L."/>
            <person name="Pitluck S."/>
            <person name="Mavromatis K."/>
            <person name="Pati A."/>
            <person name="Mikhailova N."/>
            <person name="Chen A."/>
            <person name="Palaniappan K."/>
            <person name="Land M."/>
            <person name="Hauser L."/>
            <person name="Chang Y.J."/>
            <person name="Jeffries C.D."/>
            <person name="Detter J.C."/>
            <person name="Brettin T."/>
            <person name="Rohde M."/>
            <person name="Goker M."/>
            <person name="Bristow J."/>
            <person name="Markowitz V."/>
            <person name="Eisen J.A."/>
            <person name="Hugenholtz P."/>
            <person name="Kyrpides N.C."/>
            <person name="Klenk H.P."/>
        </authorList>
    </citation>
    <scope>NUCLEOTIDE SEQUENCE [LARGE SCALE GENOMIC DNA]</scope>
    <source>
        <strain evidence="14">DSM 14365 / CIP 107738 / JCM 11303 / AJ 13395 / SMP-2</strain>
    </source>
</reference>
<comment type="pathway">
    <text evidence="1 8 9">Porphyrin-containing compound metabolism; protoporphyrin-IX biosynthesis; coproporphyrinogen-III from 5-aminolevulinate: step 4/4.</text>
</comment>
<proteinExistence type="inferred from homology"/>
<evidence type="ECO:0000313" key="14">
    <source>
        <dbReference type="Proteomes" id="UP000001880"/>
    </source>
</evidence>
<dbReference type="EMBL" id="CP001804">
    <property type="protein sequence ID" value="ACY18371.1"/>
    <property type="molecule type" value="Genomic_DNA"/>
</dbReference>
<organism evidence="13 14">
    <name type="scientific">Haliangium ochraceum (strain DSM 14365 / JCM 11303 / SMP-2)</name>
    <dbReference type="NCBI Taxonomy" id="502025"/>
    <lineage>
        <taxon>Bacteria</taxon>
        <taxon>Pseudomonadati</taxon>
        <taxon>Myxococcota</taxon>
        <taxon>Polyangia</taxon>
        <taxon>Haliangiales</taxon>
        <taxon>Kofleriaceae</taxon>
        <taxon>Haliangium</taxon>
    </lineage>
</organism>
<dbReference type="FunFam" id="3.20.20.210:FF:000006">
    <property type="entry name" value="Uroporphyrinogen decarboxylase"/>
    <property type="match status" value="1"/>
</dbReference>
<dbReference type="PROSITE" id="PS00907">
    <property type="entry name" value="UROD_2"/>
    <property type="match status" value="1"/>
</dbReference>
<evidence type="ECO:0000256" key="1">
    <source>
        <dbReference type="ARBA" id="ARBA00004804"/>
    </source>
</evidence>
<dbReference type="AlphaFoldDB" id="D0LIL5"/>
<dbReference type="HOGENOM" id="CLU_040933_0_0_7"/>
<evidence type="ECO:0000259" key="11">
    <source>
        <dbReference type="PROSITE" id="PS00906"/>
    </source>
</evidence>
<dbReference type="HAMAP" id="MF_00218">
    <property type="entry name" value="URO_D"/>
    <property type="match status" value="1"/>
</dbReference>
<evidence type="ECO:0000256" key="2">
    <source>
        <dbReference type="ARBA" id="ARBA00009935"/>
    </source>
</evidence>
<dbReference type="SUPFAM" id="SSF51726">
    <property type="entry name" value="UROD/MetE-like"/>
    <property type="match status" value="1"/>
</dbReference>
<dbReference type="Pfam" id="PF01208">
    <property type="entry name" value="URO-D"/>
    <property type="match status" value="1"/>
</dbReference>
<protein>
    <recommendedName>
        <fullName evidence="4 8">Uroporphyrinogen decarboxylase</fullName>
        <shortName evidence="8">UPD</shortName>
        <shortName evidence="8">URO-D</shortName>
        <ecNumber evidence="4 8">4.1.1.37</ecNumber>
    </recommendedName>
</protein>
<dbReference type="OrthoDB" id="9806656at2"/>
<dbReference type="Proteomes" id="UP000001880">
    <property type="component" value="Chromosome"/>
</dbReference>
<evidence type="ECO:0000256" key="10">
    <source>
        <dbReference type="RuleBase" id="RU004169"/>
    </source>
</evidence>
<evidence type="ECO:0000256" key="3">
    <source>
        <dbReference type="ARBA" id="ARBA00011738"/>
    </source>
</evidence>
<keyword evidence="14" id="KW-1185">Reference proteome</keyword>
<evidence type="ECO:0000259" key="12">
    <source>
        <dbReference type="PROSITE" id="PS00907"/>
    </source>
</evidence>
<dbReference type="GO" id="GO:0005829">
    <property type="term" value="C:cytosol"/>
    <property type="evidence" value="ECO:0007669"/>
    <property type="project" value="TreeGrafter"/>
</dbReference>
<comment type="similarity">
    <text evidence="2 8 10">Belongs to the uroporphyrinogen decarboxylase family.</text>
</comment>
<feature type="binding site" evidence="8">
    <location>
        <begin position="30"/>
        <end position="34"/>
    </location>
    <ligand>
        <name>substrate</name>
    </ligand>
</feature>
<comment type="caution">
    <text evidence="8">Lacks conserved residue(s) required for the propagation of feature annotation.</text>
</comment>
<keyword evidence="5 8" id="KW-0210">Decarboxylase</keyword>
<dbReference type="Gene3D" id="3.20.20.210">
    <property type="match status" value="1"/>
</dbReference>
<comment type="catalytic activity">
    <reaction evidence="8 9">
        <text>uroporphyrinogen III + 4 H(+) = coproporphyrinogen III + 4 CO2</text>
        <dbReference type="Rhea" id="RHEA:19865"/>
        <dbReference type="ChEBI" id="CHEBI:15378"/>
        <dbReference type="ChEBI" id="CHEBI:16526"/>
        <dbReference type="ChEBI" id="CHEBI:57308"/>
        <dbReference type="ChEBI" id="CHEBI:57309"/>
        <dbReference type="EC" id="4.1.1.37"/>
    </reaction>
</comment>
<evidence type="ECO:0000256" key="6">
    <source>
        <dbReference type="ARBA" id="ARBA00023239"/>
    </source>
</evidence>
<comment type="subunit">
    <text evidence="3 8">Homodimer.</text>
</comment>
<dbReference type="CDD" id="cd00717">
    <property type="entry name" value="URO-D"/>
    <property type="match status" value="1"/>
</dbReference>
<dbReference type="EC" id="4.1.1.37" evidence="4 8"/>
<keyword evidence="6 8" id="KW-0456">Lyase</keyword>
<dbReference type="InterPro" id="IPR006361">
    <property type="entry name" value="Uroporphyrinogen_deCO2ase_HemE"/>
</dbReference>
<dbReference type="InterPro" id="IPR000257">
    <property type="entry name" value="Uroporphyrinogen_deCOase"/>
</dbReference>
<keyword evidence="7 8" id="KW-0627">Porphyrin biosynthesis</keyword>
<dbReference type="PANTHER" id="PTHR21091">
    <property type="entry name" value="METHYLTETRAHYDROFOLATE:HOMOCYSTEINE METHYLTRANSFERASE RELATED"/>
    <property type="match status" value="1"/>
</dbReference>
<gene>
    <name evidence="8" type="primary">hemE</name>
    <name evidence="13" type="ordered locus">Hoch_5896</name>
</gene>
<accession>D0LIL5</accession>
<dbReference type="UniPathway" id="UPA00251">
    <property type="reaction ID" value="UER00321"/>
</dbReference>
<feature type="site" description="Transition state stabilizer" evidence="8">
    <location>
        <position position="79"/>
    </location>
</feature>
<feature type="binding site" evidence="8">
    <location>
        <position position="329"/>
    </location>
    <ligand>
        <name>substrate</name>
    </ligand>
</feature>
<feature type="binding site" evidence="8">
    <location>
        <position position="210"/>
    </location>
    <ligand>
        <name>substrate</name>
    </ligand>
</feature>
<dbReference type="PROSITE" id="PS00906">
    <property type="entry name" value="UROD_1"/>
    <property type="match status" value="1"/>
</dbReference>
<comment type="function">
    <text evidence="8">Catalyzes the decarboxylation of four acetate groups of uroporphyrinogen-III to yield coproporphyrinogen-III.</text>
</comment>
<dbReference type="eggNOG" id="COG0407">
    <property type="taxonomic scope" value="Bacteria"/>
</dbReference>
<dbReference type="NCBIfam" id="TIGR01464">
    <property type="entry name" value="hemE"/>
    <property type="match status" value="1"/>
</dbReference>
<evidence type="ECO:0000256" key="7">
    <source>
        <dbReference type="ARBA" id="ARBA00023244"/>
    </source>
</evidence>
<feature type="domain" description="Uroporphyrinogen decarboxylase (URO-D)" evidence="11">
    <location>
        <begin position="25"/>
        <end position="34"/>
    </location>
</feature>